<evidence type="ECO:0000256" key="2">
    <source>
        <dbReference type="ARBA" id="ARBA00006997"/>
    </source>
</evidence>
<evidence type="ECO:0000256" key="9">
    <source>
        <dbReference type="ARBA" id="ARBA00023141"/>
    </source>
</evidence>
<keyword evidence="11" id="KW-0479">Metal-binding</keyword>
<evidence type="ECO:0000313" key="13">
    <source>
        <dbReference type="Proteomes" id="UP000184114"/>
    </source>
</evidence>
<evidence type="ECO:0000256" key="6">
    <source>
        <dbReference type="ARBA" id="ARBA00022741"/>
    </source>
</evidence>
<dbReference type="UniPathway" id="UPA00053">
    <property type="reaction ID" value="UER00088"/>
</dbReference>
<sequence length="173" mass="19887">MKNIVLIGMSGVGKTTIGKSLSIVLNRRFVDTDNLIENKKAMKIEEIFKTYGEDYFRKLEFQIVKELYKEENLIISTGGGIVLNSNNITMLKENGIIIFLESSIDNLVNNIKKSTTKRPLLDNGKDIYNDMKIMYNNRKKLYLSSSEFIIFVDGKSIDEIVYEILRRCVKINS</sequence>
<reference evidence="13" key="1">
    <citation type="submission" date="2016-11" db="EMBL/GenBank/DDBJ databases">
        <authorList>
            <person name="Varghese N."/>
            <person name="Submissions S."/>
        </authorList>
    </citation>
    <scope>NUCLEOTIDE SEQUENCE [LARGE SCALE GENOMIC DNA]</scope>
    <source>
        <strain evidence="13">DSM 18095</strain>
    </source>
</reference>
<feature type="binding site" evidence="11">
    <location>
        <begin position="11"/>
        <end position="16"/>
    </location>
    <ligand>
        <name>ATP</name>
        <dbReference type="ChEBI" id="CHEBI:30616"/>
    </ligand>
</feature>
<dbReference type="GO" id="GO:0005524">
    <property type="term" value="F:ATP binding"/>
    <property type="evidence" value="ECO:0007669"/>
    <property type="project" value="UniProtKB-UniRule"/>
</dbReference>
<dbReference type="GO" id="GO:0005829">
    <property type="term" value="C:cytosol"/>
    <property type="evidence" value="ECO:0007669"/>
    <property type="project" value="TreeGrafter"/>
</dbReference>
<dbReference type="AlphaFoldDB" id="A0A1M4SCL5"/>
<dbReference type="PRINTS" id="PR01100">
    <property type="entry name" value="SHIKIMTKNASE"/>
</dbReference>
<feature type="binding site" evidence="11">
    <location>
        <position position="138"/>
    </location>
    <ligand>
        <name>substrate</name>
    </ligand>
</feature>
<organism evidence="12 13">
    <name type="scientific">Tissierella praeacuta DSM 18095</name>
    <dbReference type="NCBI Taxonomy" id="1123404"/>
    <lineage>
        <taxon>Bacteria</taxon>
        <taxon>Bacillati</taxon>
        <taxon>Bacillota</taxon>
        <taxon>Tissierellia</taxon>
        <taxon>Tissierellales</taxon>
        <taxon>Tissierellaceae</taxon>
        <taxon>Tissierella</taxon>
    </lineage>
</organism>
<keyword evidence="11" id="KW-0963">Cytoplasm</keyword>
<dbReference type="EMBL" id="FQTY01000001">
    <property type="protein sequence ID" value="SHE29922.1"/>
    <property type="molecule type" value="Genomic_DNA"/>
</dbReference>
<dbReference type="Pfam" id="PF01202">
    <property type="entry name" value="SKI"/>
    <property type="match status" value="1"/>
</dbReference>
<keyword evidence="8 11" id="KW-0067">ATP-binding</keyword>
<feature type="binding site" evidence="11">
    <location>
        <position position="33"/>
    </location>
    <ligand>
        <name>substrate</name>
    </ligand>
</feature>
<dbReference type="Gene3D" id="3.40.50.300">
    <property type="entry name" value="P-loop containing nucleotide triphosphate hydrolases"/>
    <property type="match status" value="1"/>
</dbReference>
<feature type="binding site" evidence="11">
    <location>
        <position position="57"/>
    </location>
    <ligand>
        <name>substrate</name>
    </ligand>
</feature>
<evidence type="ECO:0000256" key="1">
    <source>
        <dbReference type="ARBA" id="ARBA00004842"/>
    </source>
</evidence>
<evidence type="ECO:0000256" key="3">
    <source>
        <dbReference type="ARBA" id="ARBA00012154"/>
    </source>
</evidence>
<evidence type="ECO:0000256" key="10">
    <source>
        <dbReference type="ARBA" id="ARBA00048567"/>
    </source>
</evidence>
<keyword evidence="9 11" id="KW-0057">Aromatic amino acid biosynthesis</keyword>
<comment type="caution">
    <text evidence="11">Lacks conserved residue(s) required for the propagation of feature annotation.</text>
</comment>
<evidence type="ECO:0000256" key="8">
    <source>
        <dbReference type="ARBA" id="ARBA00022840"/>
    </source>
</evidence>
<evidence type="ECO:0000256" key="4">
    <source>
        <dbReference type="ARBA" id="ARBA00022605"/>
    </source>
</evidence>
<name>A0A1M4SCL5_9FIRM</name>
<dbReference type="GO" id="GO:0009423">
    <property type="term" value="P:chorismate biosynthetic process"/>
    <property type="evidence" value="ECO:0007669"/>
    <property type="project" value="UniProtKB-UniRule"/>
</dbReference>
<feature type="binding site" evidence="11">
    <location>
        <position position="15"/>
    </location>
    <ligand>
        <name>Mg(2+)</name>
        <dbReference type="ChEBI" id="CHEBI:18420"/>
    </ligand>
</feature>
<dbReference type="CDD" id="cd00464">
    <property type="entry name" value="SK"/>
    <property type="match status" value="1"/>
</dbReference>
<dbReference type="SUPFAM" id="SSF52540">
    <property type="entry name" value="P-loop containing nucleoside triphosphate hydrolases"/>
    <property type="match status" value="1"/>
</dbReference>
<dbReference type="STRING" id="1123404.SAMN02745784_00247"/>
<keyword evidence="11" id="KW-0460">Magnesium</keyword>
<keyword evidence="6 11" id="KW-0547">Nucleotide-binding</keyword>
<evidence type="ECO:0000256" key="7">
    <source>
        <dbReference type="ARBA" id="ARBA00022777"/>
    </source>
</evidence>
<dbReference type="GO" id="GO:0004765">
    <property type="term" value="F:shikimate kinase activity"/>
    <property type="evidence" value="ECO:0007669"/>
    <property type="project" value="UniProtKB-UniRule"/>
</dbReference>
<dbReference type="PANTHER" id="PTHR21087:SF16">
    <property type="entry name" value="SHIKIMATE KINASE 1, CHLOROPLASTIC"/>
    <property type="match status" value="1"/>
</dbReference>
<accession>A0A1M4SCL5</accession>
<keyword evidence="4 11" id="KW-0028">Amino-acid biosynthesis</keyword>
<comment type="subunit">
    <text evidence="11">Monomer.</text>
</comment>
<comment type="catalytic activity">
    <reaction evidence="10 11">
        <text>shikimate + ATP = 3-phosphoshikimate + ADP + H(+)</text>
        <dbReference type="Rhea" id="RHEA:13121"/>
        <dbReference type="ChEBI" id="CHEBI:15378"/>
        <dbReference type="ChEBI" id="CHEBI:30616"/>
        <dbReference type="ChEBI" id="CHEBI:36208"/>
        <dbReference type="ChEBI" id="CHEBI:145989"/>
        <dbReference type="ChEBI" id="CHEBI:456216"/>
        <dbReference type="EC" id="2.7.1.71"/>
    </reaction>
</comment>
<proteinExistence type="inferred from homology"/>
<dbReference type="PROSITE" id="PS01128">
    <property type="entry name" value="SHIKIMATE_KINASE"/>
    <property type="match status" value="1"/>
</dbReference>
<protein>
    <recommendedName>
        <fullName evidence="3 11">Shikimate kinase</fullName>
        <shortName evidence="11">SK</shortName>
        <ecNumber evidence="3 11">2.7.1.71</ecNumber>
    </recommendedName>
</protein>
<feature type="binding site" evidence="11">
    <location>
        <position position="79"/>
    </location>
    <ligand>
        <name>substrate</name>
    </ligand>
</feature>
<keyword evidence="13" id="KW-1185">Reference proteome</keyword>
<keyword evidence="7 11" id="KW-0418">Kinase</keyword>
<dbReference type="GO" id="GO:0009073">
    <property type="term" value="P:aromatic amino acid family biosynthetic process"/>
    <property type="evidence" value="ECO:0007669"/>
    <property type="project" value="UniProtKB-KW"/>
</dbReference>
<gene>
    <name evidence="11" type="primary">aroK</name>
    <name evidence="12" type="ORF">SAMN02745784_00247</name>
</gene>
<keyword evidence="5 11" id="KW-0808">Transferase</keyword>
<comment type="cofactor">
    <cofactor evidence="11">
        <name>Mg(2+)</name>
        <dbReference type="ChEBI" id="CHEBI:18420"/>
    </cofactor>
    <text evidence="11">Binds 1 Mg(2+) ion per subunit.</text>
</comment>
<dbReference type="EC" id="2.7.1.71" evidence="3 11"/>
<comment type="subcellular location">
    <subcellularLocation>
        <location evidence="11">Cytoplasm</location>
    </subcellularLocation>
</comment>
<dbReference type="RefSeq" id="WP_084725036.1">
    <property type="nucleotide sequence ID" value="NZ_FQTY01000001.1"/>
</dbReference>
<dbReference type="Proteomes" id="UP000184114">
    <property type="component" value="Unassembled WGS sequence"/>
</dbReference>
<comment type="similarity">
    <text evidence="2 11">Belongs to the shikimate kinase family.</text>
</comment>
<evidence type="ECO:0000256" key="5">
    <source>
        <dbReference type="ARBA" id="ARBA00022679"/>
    </source>
</evidence>
<comment type="function">
    <text evidence="11">Catalyzes the specific phosphorylation of the 3-hydroxyl group of shikimic acid using ATP as a cosubstrate.</text>
</comment>
<evidence type="ECO:0000313" key="12">
    <source>
        <dbReference type="EMBL" id="SHE29922.1"/>
    </source>
</evidence>
<dbReference type="InterPro" id="IPR027417">
    <property type="entry name" value="P-loop_NTPase"/>
</dbReference>
<dbReference type="GeneID" id="90994939"/>
<comment type="pathway">
    <text evidence="1 11">Metabolic intermediate biosynthesis; chorismate biosynthesis; chorismate from D-erythrose 4-phosphate and phosphoenolpyruvate: step 5/7.</text>
</comment>
<dbReference type="InterPro" id="IPR031322">
    <property type="entry name" value="Shikimate/glucono_kinase"/>
</dbReference>
<dbReference type="GO" id="GO:0008652">
    <property type="term" value="P:amino acid biosynthetic process"/>
    <property type="evidence" value="ECO:0007669"/>
    <property type="project" value="UniProtKB-KW"/>
</dbReference>
<dbReference type="PANTHER" id="PTHR21087">
    <property type="entry name" value="SHIKIMATE KINASE"/>
    <property type="match status" value="1"/>
</dbReference>
<dbReference type="HAMAP" id="MF_00109">
    <property type="entry name" value="Shikimate_kinase"/>
    <property type="match status" value="1"/>
</dbReference>
<dbReference type="InterPro" id="IPR023000">
    <property type="entry name" value="Shikimate_kinase_CS"/>
</dbReference>
<dbReference type="GO" id="GO:0000287">
    <property type="term" value="F:magnesium ion binding"/>
    <property type="evidence" value="ECO:0007669"/>
    <property type="project" value="UniProtKB-UniRule"/>
</dbReference>
<feature type="binding site" evidence="11">
    <location>
        <position position="118"/>
    </location>
    <ligand>
        <name>ATP</name>
        <dbReference type="ChEBI" id="CHEBI:30616"/>
    </ligand>
</feature>
<dbReference type="InterPro" id="IPR000623">
    <property type="entry name" value="Shikimate_kinase/TSH1"/>
</dbReference>
<evidence type="ECO:0000256" key="11">
    <source>
        <dbReference type="HAMAP-Rule" id="MF_00109"/>
    </source>
</evidence>